<dbReference type="InterPro" id="IPR050807">
    <property type="entry name" value="TransReg_Diox_bact_type"/>
</dbReference>
<sequence length="200" mass="22058">MRKKQRVSNILPNSMAHPVDRPNVLEHVSDNVRRLRKALGLSQDALATASGVSRRMIVGIEGGDVNVSLATLDRIAEALGVLFPDLVQAPSRPDRSRIEAVAWVGKDPRSRATLLASAPARREVELWAWSLEPGERYVSEADAEGWREMVYVTEGELTLELPEGEVRIGAGDFHVFASSQPYGYANRGEVAVRYIRNVVS</sequence>
<dbReference type="GO" id="GO:0005829">
    <property type="term" value="C:cytosol"/>
    <property type="evidence" value="ECO:0007669"/>
    <property type="project" value="TreeGrafter"/>
</dbReference>
<evidence type="ECO:0000259" key="4">
    <source>
        <dbReference type="PROSITE" id="PS50943"/>
    </source>
</evidence>
<dbReference type="InterPro" id="IPR001387">
    <property type="entry name" value="Cro/C1-type_HTH"/>
</dbReference>
<gene>
    <name evidence="5" type="ORF">ABS648_17985</name>
</gene>
<dbReference type="RefSeq" id="WP_031287564.1">
    <property type="nucleotide sequence ID" value="NZ_CP158373.1"/>
</dbReference>
<dbReference type="Pfam" id="PF01381">
    <property type="entry name" value="HTH_3"/>
    <property type="match status" value="1"/>
</dbReference>
<reference evidence="5" key="1">
    <citation type="submission" date="2023-08" db="EMBL/GenBank/DDBJ databases">
        <title>Increased levels of nutrients transform a symbiont into a lethal pathobiont.</title>
        <authorList>
            <person name="Lachnit T."/>
            <person name="Ulrich L."/>
            <person name="Willmer F.M."/>
            <person name="Hasenbein T."/>
            <person name="Steiner L.X."/>
            <person name="Wolters M."/>
            <person name="Herbst E.M."/>
            <person name="Deines P."/>
        </authorList>
    </citation>
    <scope>NUCLEOTIDE SEQUENCE</scope>
    <source>
        <strain evidence="5">T3</strain>
    </source>
</reference>
<name>A0AAU7XVF6_9PSED</name>
<evidence type="ECO:0000256" key="3">
    <source>
        <dbReference type="ARBA" id="ARBA00023163"/>
    </source>
</evidence>
<dbReference type="SUPFAM" id="SSF51182">
    <property type="entry name" value="RmlC-like cupins"/>
    <property type="match status" value="1"/>
</dbReference>
<keyword evidence="2" id="KW-0238">DNA-binding</keyword>
<dbReference type="CDD" id="cd02209">
    <property type="entry name" value="cupin_XRE_C"/>
    <property type="match status" value="1"/>
</dbReference>
<organism evidence="5">
    <name type="scientific">Pseudomonas solani</name>
    <dbReference type="NCBI Taxonomy" id="2731552"/>
    <lineage>
        <taxon>Bacteria</taxon>
        <taxon>Pseudomonadati</taxon>
        <taxon>Pseudomonadota</taxon>
        <taxon>Gammaproteobacteria</taxon>
        <taxon>Pseudomonadales</taxon>
        <taxon>Pseudomonadaceae</taxon>
        <taxon>Pseudomonas</taxon>
    </lineage>
</organism>
<dbReference type="EMBL" id="CP158373">
    <property type="protein sequence ID" value="XBY61847.1"/>
    <property type="molecule type" value="Genomic_DNA"/>
</dbReference>
<dbReference type="InterPro" id="IPR010982">
    <property type="entry name" value="Lambda_DNA-bd_dom_sf"/>
</dbReference>
<dbReference type="GO" id="GO:0003677">
    <property type="term" value="F:DNA binding"/>
    <property type="evidence" value="ECO:0007669"/>
    <property type="project" value="UniProtKB-KW"/>
</dbReference>
<protein>
    <submittedName>
        <fullName evidence="5">XRE family transcriptional regulator</fullName>
    </submittedName>
</protein>
<dbReference type="Pfam" id="PF07883">
    <property type="entry name" value="Cupin_2"/>
    <property type="match status" value="1"/>
</dbReference>
<dbReference type="Gene3D" id="2.60.120.10">
    <property type="entry name" value="Jelly Rolls"/>
    <property type="match status" value="1"/>
</dbReference>
<feature type="domain" description="HTH cro/C1-type" evidence="4">
    <location>
        <begin position="32"/>
        <end position="86"/>
    </location>
</feature>
<proteinExistence type="predicted"/>
<evidence type="ECO:0000256" key="2">
    <source>
        <dbReference type="ARBA" id="ARBA00023125"/>
    </source>
</evidence>
<evidence type="ECO:0000313" key="5">
    <source>
        <dbReference type="EMBL" id="XBY61847.1"/>
    </source>
</evidence>
<dbReference type="PROSITE" id="PS50943">
    <property type="entry name" value="HTH_CROC1"/>
    <property type="match status" value="1"/>
</dbReference>
<evidence type="ECO:0000256" key="1">
    <source>
        <dbReference type="ARBA" id="ARBA00023015"/>
    </source>
</evidence>
<dbReference type="InterPro" id="IPR011051">
    <property type="entry name" value="RmlC_Cupin_sf"/>
</dbReference>
<dbReference type="InterPro" id="IPR013096">
    <property type="entry name" value="Cupin_2"/>
</dbReference>
<keyword evidence="3" id="KW-0804">Transcription</keyword>
<dbReference type="InterPro" id="IPR014710">
    <property type="entry name" value="RmlC-like_jellyroll"/>
</dbReference>
<dbReference type="SMART" id="SM00530">
    <property type="entry name" value="HTH_XRE"/>
    <property type="match status" value="1"/>
</dbReference>
<accession>A0AAU7XVF6</accession>
<dbReference type="AlphaFoldDB" id="A0AAU7XVF6"/>
<dbReference type="PANTHER" id="PTHR46797:SF23">
    <property type="entry name" value="HTH-TYPE TRANSCRIPTIONAL REGULATOR SUTR"/>
    <property type="match status" value="1"/>
</dbReference>
<dbReference type="SUPFAM" id="SSF47413">
    <property type="entry name" value="lambda repressor-like DNA-binding domains"/>
    <property type="match status" value="1"/>
</dbReference>
<dbReference type="GO" id="GO:0003700">
    <property type="term" value="F:DNA-binding transcription factor activity"/>
    <property type="evidence" value="ECO:0007669"/>
    <property type="project" value="TreeGrafter"/>
</dbReference>
<keyword evidence="1" id="KW-0805">Transcription regulation</keyword>
<dbReference type="Gene3D" id="1.10.260.40">
    <property type="entry name" value="lambda repressor-like DNA-binding domains"/>
    <property type="match status" value="1"/>
</dbReference>
<dbReference type="CDD" id="cd00093">
    <property type="entry name" value="HTH_XRE"/>
    <property type="match status" value="1"/>
</dbReference>
<dbReference type="PANTHER" id="PTHR46797">
    <property type="entry name" value="HTH-TYPE TRANSCRIPTIONAL REGULATOR"/>
    <property type="match status" value="1"/>
</dbReference>